<proteinExistence type="inferred from homology"/>
<dbReference type="Proteomes" id="UP000605086">
    <property type="component" value="Unassembled WGS sequence"/>
</dbReference>
<accession>A0ABX2KMC7</accession>
<reference evidence="4 5" key="1">
    <citation type="submission" date="2019-10" db="EMBL/GenBank/DDBJ databases">
        <title>Genome sequence of Azospirillum melinis.</title>
        <authorList>
            <person name="Ambrosini A."/>
            <person name="Sant'Anna F.H."/>
            <person name="Cassan F.D."/>
            <person name="Souza E.M."/>
            <person name="Passaglia L.M.P."/>
        </authorList>
    </citation>
    <scope>NUCLEOTIDE SEQUENCE [LARGE SCALE GENOMIC DNA]</scope>
    <source>
        <strain evidence="4 5">TMCY0552</strain>
    </source>
</reference>
<dbReference type="SUPFAM" id="SSF51735">
    <property type="entry name" value="NAD(P)-binding Rossmann-fold domains"/>
    <property type="match status" value="1"/>
</dbReference>
<evidence type="ECO:0000256" key="2">
    <source>
        <dbReference type="ARBA" id="ARBA00007637"/>
    </source>
</evidence>
<gene>
    <name evidence="4" type="ORF">GBZ48_31445</name>
</gene>
<dbReference type="Pfam" id="PF01370">
    <property type="entry name" value="Epimerase"/>
    <property type="match status" value="1"/>
</dbReference>
<keyword evidence="5" id="KW-1185">Reference proteome</keyword>
<dbReference type="InterPro" id="IPR036291">
    <property type="entry name" value="NAD(P)-bd_dom_sf"/>
</dbReference>
<comment type="caution">
    <text evidence="4">The sequence shown here is derived from an EMBL/GenBank/DDBJ whole genome shotgun (WGS) entry which is preliminary data.</text>
</comment>
<evidence type="ECO:0000259" key="3">
    <source>
        <dbReference type="Pfam" id="PF01370"/>
    </source>
</evidence>
<feature type="domain" description="NAD-dependent epimerase/dehydratase" evidence="3">
    <location>
        <begin position="7"/>
        <end position="239"/>
    </location>
</feature>
<dbReference type="InterPro" id="IPR001509">
    <property type="entry name" value="Epimerase_deHydtase"/>
</dbReference>
<evidence type="ECO:0000256" key="1">
    <source>
        <dbReference type="ARBA" id="ARBA00005125"/>
    </source>
</evidence>
<comment type="pathway">
    <text evidence="1">Bacterial outer membrane biogenesis; LPS O-antigen biosynthesis.</text>
</comment>
<organism evidence="4 5">
    <name type="scientific">Azospirillum melinis</name>
    <dbReference type="NCBI Taxonomy" id="328839"/>
    <lineage>
        <taxon>Bacteria</taxon>
        <taxon>Pseudomonadati</taxon>
        <taxon>Pseudomonadota</taxon>
        <taxon>Alphaproteobacteria</taxon>
        <taxon>Rhodospirillales</taxon>
        <taxon>Azospirillaceae</taxon>
        <taxon>Azospirillum</taxon>
    </lineage>
</organism>
<name>A0ABX2KMC7_9PROT</name>
<dbReference type="Gene3D" id="3.40.50.720">
    <property type="entry name" value="NAD(P)-binding Rossmann-like Domain"/>
    <property type="match status" value="1"/>
</dbReference>
<protein>
    <submittedName>
        <fullName evidence="4">SDR family NAD(P)-dependent oxidoreductase</fullName>
    </submittedName>
</protein>
<sequence length="326" mass="33952">MRVPMRVLVTGSGGFLGAHVADRFARAGWTVLAAGRKGGGDWRLARLGVAAEPVRLDLTAPGEEIAAAVAGARPDLIVHCAAYGVDYRFQDVAASARTNLEGTLHLVRAAAQAKAGRVIHVGTCYEYGPSDRPIGEDALPAPRSLYGITKAAATLAALGTAASRGLALAVVRPFGMYGPLENDTKFVPMILRACRDGRRTELTAGGQLRDYVYVGDVAEACLRLAEMADFPAGEIVNLGSGAPITIRALGEAAAAAVGHGGDALVWGALPYRPDEAMSIVADAAKAAARLGWRASTPLDEGMRRVLAFLDPPETLPENFGVLPCAT</sequence>
<evidence type="ECO:0000313" key="4">
    <source>
        <dbReference type="EMBL" id="NUB03732.1"/>
    </source>
</evidence>
<dbReference type="EMBL" id="WHOS01000072">
    <property type="protein sequence ID" value="NUB03732.1"/>
    <property type="molecule type" value="Genomic_DNA"/>
</dbReference>
<dbReference type="PRINTS" id="PR01713">
    <property type="entry name" value="NUCEPIMERASE"/>
</dbReference>
<comment type="similarity">
    <text evidence="2">Belongs to the NAD(P)-dependent epimerase/dehydratase family.</text>
</comment>
<evidence type="ECO:0000313" key="5">
    <source>
        <dbReference type="Proteomes" id="UP000605086"/>
    </source>
</evidence>
<dbReference type="PANTHER" id="PTHR43000">
    <property type="entry name" value="DTDP-D-GLUCOSE 4,6-DEHYDRATASE-RELATED"/>
    <property type="match status" value="1"/>
</dbReference>